<reference evidence="2 3" key="2">
    <citation type="submission" date="2016-12" db="EMBL/GenBank/DDBJ databases">
        <title>Draft Genome Sequence of Cystobacter ferrugineus Strain Cbfe23.</title>
        <authorList>
            <person name="Akbar S."/>
            <person name="Dowd S.E."/>
            <person name="Stevens D.C."/>
        </authorList>
    </citation>
    <scope>NUCLEOTIDE SEQUENCE [LARGE SCALE GENOMIC DNA]</scope>
    <source>
        <strain evidence="2 3">Cbfe23</strain>
    </source>
</reference>
<dbReference type="Proteomes" id="UP000182229">
    <property type="component" value="Unassembled WGS sequence"/>
</dbReference>
<evidence type="ECO:0000256" key="1">
    <source>
        <dbReference type="SAM" id="MobiDB-lite"/>
    </source>
</evidence>
<dbReference type="EMBL" id="MPIN01000003">
    <property type="protein sequence ID" value="OJH40391.1"/>
    <property type="molecule type" value="Genomic_DNA"/>
</dbReference>
<dbReference type="AlphaFoldDB" id="A0A1L9BDQ7"/>
<evidence type="ECO:0000313" key="3">
    <source>
        <dbReference type="Proteomes" id="UP000182229"/>
    </source>
</evidence>
<evidence type="ECO:0000313" key="2">
    <source>
        <dbReference type="EMBL" id="OJH40391.1"/>
    </source>
</evidence>
<proteinExistence type="predicted"/>
<sequence length="139" mass="15367">MNLEVHVEKELEQFRQEAQRLRAGRAKGSGPFPEPLRAFAVRYLAQAQEKGETLKSVVERLGVSEPTLQAWRRGQTPGSKKTRSSEPRTQPLLPVVVRPSKAHAASPVATTFAVVSPEGWRVEGLGLEEAAQLMRRLAC</sequence>
<accession>A0A1L9BDQ7</accession>
<name>A0A1L9BDQ7_9BACT</name>
<gene>
    <name evidence="2" type="ORF">BON30_15320</name>
</gene>
<dbReference type="RefSeq" id="WP_071899026.1">
    <property type="nucleotide sequence ID" value="NZ_MPIN01000003.1"/>
</dbReference>
<feature type="region of interest" description="Disordered" evidence="1">
    <location>
        <begin position="68"/>
        <end position="93"/>
    </location>
</feature>
<keyword evidence="3" id="KW-1185">Reference proteome</keyword>
<dbReference type="OrthoDB" id="5516205at2"/>
<reference evidence="3" key="1">
    <citation type="submission" date="2016-11" db="EMBL/GenBank/DDBJ databases">
        <authorList>
            <person name="Shukria A."/>
            <person name="Stevens D.C."/>
        </authorList>
    </citation>
    <scope>NUCLEOTIDE SEQUENCE [LARGE SCALE GENOMIC DNA]</scope>
    <source>
        <strain evidence="3">Cbfe23</strain>
    </source>
</reference>
<evidence type="ECO:0008006" key="4">
    <source>
        <dbReference type="Google" id="ProtNLM"/>
    </source>
</evidence>
<comment type="caution">
    <text evidence="2">The sequence shown here is derived from an EMBL/GenBank/DDBJ whole genome shotgun (WGS) entry which is preliminary data.</text>
</comment>
<protein>
    <recommendedName>
        <fullName evidence="4">Transposase</fullName>
    </recommendedName>
</protein>
<organism evidence="2 3">
    <name type="scientific">Cystobacter ferrugineus</name>
    <dbReference type="NCBI Taxonomy" id="83449"/>
    <lineage>
        <taxon>Bacteria</taxon>
        <taxon>Pseudomonadati</taxon>
        <taxon>Myxococcota</taxon>
        <taxon>Myxococcia</taxon>
        <taxon>Myxococcales</taxon>
        <taxon>Cystobacterineae</taxon>
        <taxon>Archangiaceae</taxon>
        <taxon>Cystobacter</taxon>
    </lineage>
</organism>